<name>A0A6H5G7Y6_9HEMI</name>
<feature type="non-terminal residue" evidence="2">
    <location>
        <position position="436"/>
    </location>
</feature>
<feature type="compositionally biased region" description="Polar residues" evidence="1">
    <location>
        <begin position="37"/>
        <end position="49"/>
    </location>
</feature>
<proteinExistence type="predicted"/>
<feature type="region of interest" description="Disordered" evidence="1">
    <location>
        <begin position="31"/>
        <end position="51"/>
    </location>
</feature>
<reference evidence="2 3" key="1">
    <citation type="submission" date="2020-02" db="EMBL/GenBank/DDBJ databases">
        <authorList>
            <person name="Ferguson B K."/>
        </authorList>
    </citation>
    <scope>NUCLEOTIDE SEQUENCE [LARGE SCALE GENOMIC DNA]</scope>
</reference>
<evidence type="ECO:0000313" key="3">
    <source>
        <dbReference type="Proteomes" id="UP000479000"/>
    </source>
</evidence>
<accession>A0A6H5G7Y6</accession>
<gene>
    <name evidence="2" type="ORF">NTEN_LOCUS4809</name>
</gene>
<dbReference type="Gene3D" id="3.40.30.10">
    <property type="entry name" value="Glutaredoxin"/>
    <property type="match status" value="1"/>
</dbReference>
<dbReference type="Proteomes" id="UP000479000">
    <property type="component" value="Unassembled WGS sequence"/>
</dbReference>
<evidence type="ECO:0000256" key="1">
    <source>
        <dbReference type="SAM" id="MobiDB-lite"/>
    </source>
</evidence>
<sequence>MPASLPPYDPVPIRGGCPVCDCIIQDQGRSDDDLMDQPSTSSGLCQQPGNRPWPEEISQIERESPGMYAYALLLHLFENYQVVMISFTYCKWCKLLARQFEEYGVHFYKLEADLLPNMKQLINMIENLSGTRTVPQKRKPGIGCTGNRLALQKNRGCPVRTLQGKGLNRLASINHSKLKHAPTSTHRVRASRKLNFSEKETMDKRSDSNLISPEAILLRVPVQNRLREFAIEFIWDWIGLVDSRFRKHGERFFIKWRDRNSGGEEASLGRRCVRRTAGEHPSPPSRHRVKQRPVSLPSTLYTPDYLILSHTSSTPRYPRLASRLYKFNYIWSTPSAGTSFSSPTDIRWTEDCISSYTGQCSFWTNSYLLSAIPLSSQSDERLHPTPIGPLSTLGIPTEGTAGAINKKQRQSHKLNLCCTGGTREVKPHIKLRINCG</sequence>
<dbReference type="AlphaFoldDB" id="A0A6H5G7Y6"/>
<dbReference type="EMBL" id="CADCXU010007182">
    <property type="protein sequence ID" value="CAA9998526.1"/>
    <property type="molecule type" value="Genomic_DNA"/>
</dbReference>
<keyword evidence="3" id="KW-1185">Reference proteome</keyword>
<protein>
    <recommendedName>
        <fullName evidence="4">Glutaredoxin domain-containing protein</fullName>
    </recommendedName>
</protein>
<organism evidence="2 3">
    <name type="scientific">Nesidiocoris tenuis</name>
    <dbReference type="NCBI Taxonomy" id="355587"/>
    <lineage>
        <taxon>Eukaryota</taxon>
        <taxon>Metazoa</taxon>
        <taxon>Ecdysozoa</taxon>
        <taxon>Arthropoda</taxon>
        <taxon>Hexapoda</taxon>
        <taxon>Insecta</taxon>
        <taxon>Pterygota</taxon>
        <taxon>Neoptera</taxon>
        <taxon>Paraneoptera</taxon>
        <taxon>Hemiptera</taxon>
        <taxon>Heteroptera</taxon>
        <taxon>Panheteroptera</taxon>
        <taxon>Cimicomorpha</taxon>
        <taxon>Miridae</taxon>
        <taxon>Dicyphina</taxon>
        <taxon>Nesidiocoris</taxon>
    </lineage>
</organism>
<dbReference type="SUPFAM" id="SSF52833">
    <property type="entry name" value="Thioredoxin-like"/>
    <property type="match status" value="1"/>
</dbReference>
<evidence type="ECO:0000313" key="2">
    <source>
        <dbReference type="EMBL" id="CAA9998526.1"/>
    </source>
</evidence>
<dbReference type="InterPro" id="IPR036249">
    <property type="entry name" value="Thioredoxin-like_sf"/>
</dbReference>
<dbReference type="OrthoDB" id="10031330at2759"/>
<evidence type="ECO:0008006" key="4">
    <source>
        <dbReference type="Google" id="ProtNLM"/>
    </source>
</evidence>